<keyword evidence="1" id="KW-0732">Signal</keyword>
<feature type="chain" id="PRO_5003468604" evidence="1">
    <location>
        <begin position="20"/>
        <end position="119"/>
    </location>
</feature>
<dbReference type="Proteomes" id="UP000007148">
    <property type="component" value="Unassembled WGS sequence"/>
</dbReference>
<name>G4TCX3_SERID</name>
<feature type="signal peptide" evidence="1">
    <location>
        <begin position="1"/>
        <end position="19"/>
    </location>
</feature>
<protein>
    <submittedName>
        <fullName evidence="2">Uncharacterized protein</fullName>
    </submittedName>
</protein>
<proteinExistence type="predicted"/>
<evidence type="ECO:0000313" key="3">
    <source>
        <dbReference type="Proteomes" id="UP000007148"/>
    </source>
</evidence>
<sequence>MRFQIIAVVLAAATSSVLGAPVSTTEPVPVRTSGFWDALALLTSSSRLLQLARPLLVVPLPMPFVLGANGIVSALFTEYSLDASADGCPFASPPGKYYDGDSTQLVDCVSTNLVIYNTL</sequence>
<evidence type="ECO:0000256" key="1">
    <source>
        <dbReference type="SAM" id="SignalP"/>
    </source>
</evidence>
<dbReference type="InParanoid" id="G4TCX3"/>
<dbReference type="AlphaFoldDB" id="G4TCX3"/>
<comment type="caution">
    <text evidence="2">The sequence shown here is derived from an EMBL/GenBank/DDBJ whole genome shotgun (WGS) entry which is preliminary data.</text>
</comment>
<dbReference type="EMBL" id="CAFZ01000048">
    <property type="protein sequence ID" value="CCA69175.1"/>
    <property type="molecule type" value="Genomic_DNA"/>
</dbReference>
<keyword evidence="3" id="KW-1185">Reference proteome</keyword>
<reference evidence="2 3" key="1">
    <citation type="journal article" date="2011" name="PLoS Pathog.">
        <title>Endophytic Life Strategies Decoded by Genome and Transcriptome Analyses of the Mutualistic Root Symbiont Piriformospora indica.</title>
        <authorList>
            <person name="Zuccaro A."/>
            <person name="Lahrmann U."/>
            <person name="Guldener U."/>
            <person name="Langen G."/>
            <person name="Pfiffi S."/>
            <person name="Biedenkopf D."/>
            <person name="Wong P."/>
            <person name="Samans B."/>
            <person name="Grimm C."/>
            <person name="Basiewicz M."/>
            <person name="Murat C."/>
            <person name="Martin F."/>
            <person name="Kogel K.H."/>
        </authorList>
    </citation>
    <scope>NUCLEOTIDE SEQUENCE [LARGE SCALE GENOMIC DNA]</scope>
    <source>
        <strain evidence="2 3">DSM 11827</strain>
    </source>
</reference>
<gene>
    <name evidence="2" type="ORF">PIIN_03075</name>
</gene>
<accession>G4TCX3</accession>
<dbReference type="HOGENOM" id="CLU_2062378_0_0_1"/>
<organism evidence="2 3">
    <name type="scientific">Serendipita indica (strain DSM 11827)</name>
    <name type="common">Root endophyte fungus</name>
    <name type="synonym">Piriformospora indica</name>
    <dbReference type="NCBI Taxonomy" id="1109443"/>
    <lineage>
        <taxon>Eukaryota</taxon>
        <taxon>Fungi</taxon>
        <taxon>Dikarya</taxon>
        <taxon>Basidiomycota</taxon>
        <taxon>Agaricomycotina</taxon>
        <taxon>Agaricomycetes</taxon>
        <taxon>Sebacinales</taxon>
        <taxon>Serendipitaceae</taxon>
        <taxon>Serendipita</taxon>
    </lineage>
</organism>
<evidence type="ECO:0000313" key="2">
    <source>
        <dbReference type="EMBL" id="CCA69175.1"/>
    </source>
</evidence>